<keyword evidence="2 5" id="KW-0812">Transmembrane</keyword>
<keyword evidence="3 5" id="KW-1133">Transmembrane helix</keyword>
<evidence type="ECO:0000256" key="4">
    <source>
        <dbReference type="ARBA" id="ARBA00023136"/>
    </source>
</evidence>
<reference evidence="7 8" key="1">
    <citation type="submission" date="2021-03" db="EMBL/GenBank/DDBJ databases">
        <title>Fibrella sp. HMF5036 genome sequencing and assembly.</title>
        <authorList>
            <person name="Kang H."/>
            <person name="Kim H."/>
            <person name="Bae S."/>
            <person name="Joh K."/>
        </authorList>
    </citation>
    <scope>NUCLEOTIDE SEQUENCE [LARGE SCALE GENOMIC DNA]</scope>
    <source>
        <strain evidence="7 8">HMF5036</strain>
    </source>
</reference>
<dbReference type="PANTHER" id="PTHR22550:SF5">
    <property type="entry name" value="LEUCINE ZIPPER PROTEIN 4"/>
    <property type="match status" value="1"/>
</dbReference>
<dbReference type="PANTHER" id="PTHR22550">
    <property type="entry name" value="SPORE GERMINATION PROTEIN"/>
    <property type="match status" value="1"/>
</dbReference>
<dbReference type="Proteomes" id="UP000664795">
    <property type="component" value="Unassembled WGS sequence"/>
</dbReference>
<feature type="transmembrane region" description="Helical" evidence="5">
    <location>
        <begin position="23"/>
        <end position="41"/>
    </location>
</feature>
<name>A0A939G426_9BACT</name>
<dbReference type="RefSeq" id="WP_207334672.1">
    <property type="nucleotide sequence ID" value="NZ_JAFMYU010000004.1"/>
</dbReference>
<gene>
    <name evidence="7" type="ORF">J2I48_06875</name>
</gene>
<dbReference type="CDD" id="cd01467">
    <property type="entry name" value="vWA_BatA_type"/>
    <property type="match status" value="1"/>
</dbReference>
<feature type="transmembrane region" description="Helical" evidence="5">
    <location>
        <begin position="69"/>
        <end position="90"/>
    </location>
</feature>
<dbReference type="SMART" id="SM00327">
    <property type="entry name" value="VWA"/>
    <property type="match status" value="1"/>
</dbReference>
<organism evidence="7 8">
    <name type="scientific">Fibrella aquatilis</name>
    <dbReference type="NCBI Taxonomy" id="2817059"/>
    <lineage>
        <taxon>Bacteria</taxon>
        <taxon>Pseudomonadati</taxon>
        <taxon>Bacteroidota</taxon>
        <taxon>Cytophagia</taxon>
        <taxon>Cytophagales</taxon>
        <taxon>Spirosomataceae</taxon>
        <taxon>Fibrella</taxon>
    </lineage>
</organism>
<keyword evidence="1" id="KW-1003">Cell membrane</keyword>
<dbReference type="AlphaFoldDB" id="A0A939G426"/>
<sequence>MPWYALYWFLPSTWRTFQFEHRWALWLIPAVAGLFVLRQVLGRRGQQRLRMSLTGAVGTPSRWGKLLSYLRFAMPLSLWVSIGLLLVALARPQLVRQLRQEESAGIDIMLAIDVSSSMTETDLKPNRLAAARQVAQGFLARRRNDRIGLVVFAGEAYSLCPLTTDYALLRQYLRDLSPALIRTTGTAIGDALARGINRLRDSPAKSRVLVLLSDGDNTAGNLDPITVARLATGFNVRLYTIAVGKRPARTRDTLSTAGQFDEGILQSIAKVGRGSFFRATDADQLRQVFAQIDRLERVPVQVRTYEDIQDQYRPYLYWGVVFLLVSLLLKNTVLGNSLED</sequence>
<proteinExistence type="predicted"/>
<dbReference type="EMBL" id="JAFMYU010000004">
    <property type="protein sequence ID" value="MBO0930710.1"/>
    <property type="molecule type" value="Genomic_DNA"/>
</dbReference>
<dbReference type="InterPro" id="IPR036465">
    <property type="entry name" value="vWFA_dom_sf"/>
</dbReference>
<dbReference type="SUPFAM" id="SSF53300">
    <property type="entry name" value="vWA-like"/>
    <property type="match status" value="1"/>
</dbReference>
<evidence type="ECO:0000313" key="8">
    <source>
        <dbReference type="Proteomes" id="UP000664795"/>
    </source>
</evidence>
<evidence type="ECO:0000256" key="2">
    <source>
        <dbReference type="ARBA" id="ARBA00022692"/>
    </source>
</evidence>
<dbReference type="InterPro" id="IPR002035">
    <property type="entry name" value="VWF_A"/>
</dbReference>
<evidence type="ECO:0000256" key="5">
    <source>
        <dbReference type="SAM" id="Phobius"/>
    </source>
</evidence>
<evidence type="ECO:0000256" key="3">
    <source>
        <dbReference type="ARBA" id="ARBA00022989"/>
    </source>
</evidence>
<dbReference type="InterPro" id="IPR050768">
    <property type="entry name" value="UPF0353/GerABKA_families"/>
</dbReference>
<keyword evidence="8" id="KW-1185">Reference proteome</keyword>
<comment type="caution">
    <text evidence="7">The sequence shown here is derived from an EMBL/GenBank/DDBJ whole genome shotgun (WGS) entry which is preliminary data.</text>
</comment>
<feature type="domain" description="VWFA" evidence="6">
    <location>
        <begin position="107"/>
        <end position="292"/>
    </location>
</feature>
<dbReference type="Pfam" id="PF00092">
    <property type="entry name" value="VWA"/>
    <property type="match status" value="1"/>
</dbReference>
<dbReference type="PROSITE" id="PS50234">
    <property type="entry name" value="VWFA"/>
    <property type="match status" value="1"/>
</dbReference>
<keyword evidence="4 5" id="KW-0472">Membrane</keyword>
<dbReference type="InterPro" id="IPR033881">
    <property type="entry name" value="vWA_BatA_type"/>
</dbReference>
<accession>A0A939G426</accession>
<evidence type="ECO:0000313" key="7">
    <source>
        <dbReference type="EMBL" id="MBO0930710.1"/>
    </source>
</evidence>
<protein>
    <submittedName>
        <fullName evidence="7">VWA domain-containing protein</fullName>
    </submittedName>
</protein>
<evidence type="ECO:0000259" key="6">
    <source>
        <dbReference type="PROSITE" id="PS50234"/>
    </source>
</evidence>
<dbReference type="Gene3D" id="3.40.50.410">
    <property type="entry name" value="von Willebrand factor, type A domain"/>
    <property type="match status" value="1"/>
</dbReference>
<evidence type="ECO:0000256" key="1">
    <source>
        <dbReference type="ARBA" id="ARBA00022475"/>
    </source>
</evidence>